<organism evidence="2 3">
    <name type="scientific">Parvularcula mediterranea</name>
    <dbReference type="NCBI Taxonomy" id="2732508"/>
    <lineage>
        <taxon>Bacteria</taxon>
        <taxon>Pseudomonadati</taxon>
        <taxon>Pseudomonadota</taxon>
        <taxon>Alphaproteobacteria</taxon>
        <taxon>Parvularculales</taxon>
        <taxon>Parvularculaceae</taxon>
        <taxon>Parvularcula</taxon>
    </lineage>
</organism>
<evidence type="ECO:0000313" key="3">
    <source>
        <dbReference type="Proteomes" id="UP000536835"/>
    </source>
</evidence>
<reference evidence="2 3" key="1">
    <citation type="submission" date="2020-05" db="EMBL/GenBank/DDBJ databases">
        <title>Parvularcula mediterraneae sp. nov., isolated from polypropylene straw from shallow seawater of the seashore of Laganas in Zakynthos island, Greece.</title>
        <authorList>
            <person name="Szabo I."/>
            <person name="Al-Omari J."/>
            <person name="Rado J."/>
            <person name="Szerdahelyi G.S."/>
        </authorList>
    </citation>
    <scope>NUCLEOTIDE SEQUENCE [LARGE SCALE GENOMIC DNA]</scope>
    <source>
        <strain evidence="2 3">ZS-1/3</strain>
    </source>
</reference>
<keyword evidence="1" id="KW-0472">Membrane</keyword>
<comment type="caution">
    <text evidence="2">The sequence shown here is derived from an EMBL/GenBank/DDBJ whole genome shotgun (WGS) entry which is preliminary data.</text>
</comment>
<name>A0A7Y3W4I2_9PROT</name>
<feature type="transmembrane region" description="Helical" evidence="1">
    <location>
        <begin position="100"/>
        <end position="124"/>
    </location>
</feature>
<dbReference type="RefSeq" id="WP_173197088.1">
    <property type="nucleotide sequence ID" value="NZ_JABFCX010000002.1"/>
</dbReference>
<gene>
    <name evidence="2" type="ORF">HK107_04355</name>
</gene>
<dbReference type="EMBL" id="JABFCX010000002">
    <property type="protein sequence ID" value="NNU15549.1"/>
    <property type="molecule type" value="Genomic_DNA"/>
</dbReference>
<protein>
    <submittedName>
        <fullName evidence="2">Uncharacterized protein</fullName>
    </submittedName>
</protein>
<dbReference type="Proteomes" id="UP000536835">
    <property type="component" value="Unassembled WGS sequence"/>
</dbReference>
<evidence type="ECO:0000313" key="2">
    <source>
        <dbReference type="EMBL" id="NNU15549.1"/>
    </source>
</evidence>
<keyword evidence="1" id="KW-1133">Transmembrane helix</keyword>
<keyword evidence="3" id="KW-1185">Reference proteome</keyword>
<keyword evidence="1" id="KW-0812">Transmembrane</keyword>
<feature type="transmembrane region" description="Helical" evidence="1">
    <location>
        <begin position="43"/>
        <end position="61"/>
    </location>
</feature>
<sequence>MFKIFPLLTISYLIYAAISFSSGGSSWVDGEIATVTMISGDDWLIRGGDIFLMASLALLFWEVLRANNTGTESILNHAFSAVLFIACALSFVIVPNFSTTPFFLLTLMTGLDFMAGFMITTFAARRDFGVSGGITG</sequence>
<proteinExistence type="predicted"/>
<feature type="transmembrane region" description="Helical" evidence="1">
    <location>
        <begin position="73"/>
        <end position="94"/>
    </location>
</feature>
<dbReference type="AlphaFoldDB" id="A0A7Y3W4I2"/>
<evidence type="ECO:0000256" key="1">
    <source>
        <dbReference type="SAM" id="Phobius"/>
    </source>
</evidence>
<accession>A0A7Y3W4I2</accession>